<dbReference type="GO" id="GO:0005524">
    <property type="term" value="F:ATP binding"/>
    <property type="evidence" value="ECO:0007669"/>
    <property type="project" value="InterPro"/>
</dbReference>
<dbReference type="GO" id="GO:0003697">
    <property type="term" value="F:single-stranded DNA binding"/>
    <property type="evidence" value="ECO:0007669"/>
    <property type="project" value="TreeGrafter"/>
</dbReference>
<feature type="compositionally biased region" description="Basic and acidic residues" evidence="1">
    <location>
        <begin position="1"/>
        <end position="19"/>
    </location>
</feature>
<dbReference type="GO" id="GO:0006515">
    <property type="term" value="P:protein quality control for misfolded or incompletely synthesized proteins"/>
    <property type="evidence" value="ECO:0007669"/>
    <property type="project" value="TreeGrafter"/>
</dbReference>
<keyword evidence="3" id="KW-1185">Reference proteome</keyword>
<dbReference type="OrthoDB" id="2411602at2759"/>
<gene>
    <name evidence="2" type="ORF">P691DRAFT_791650</name>
</gene>
<protein>
    <submittedName>
        <fullName evidence="2">Uncharacterized protein</fullName>
    </submittedName>
</protein>
<feature type="compositionally biased region" description="Pro residues" evidence="1">
    <location>
        <begin position="87"/>
        <end position="101"/>
    </location>
</feature>
<dbReference type="Proteomes" id="UP000807342">
    <property type="component" value="Unassembled WGS sequence"/>
</dbReference>
<dbReference type="InterPro" id="IPR027065">
    <property type="entry name" value="Lon_Prtase"/>
</dbReference>
<feature type="compositionally biased region" description="Polar residues" evidence="1">
    <location>
        <begin position="68"/>
        <end position="86"/>
    </location>
</feature>
<sequence length="561" mass="61256">MRSQRDACRLDPKKLEDAQPSKARALVSHKWYRQAFTASRWVNSKIPPEGKPKHDPEQLESEEEKSGSKPNEPQPLSSLMSPATPGSNPPSQPTDPSPPSNPNLAYSNTVCSRNPPLGPRAAHSASATFPWLLQSRSSPNLVVVTAIKDMMKCGQPYLGVFLLKDEHIGSNIVTDINSVYQVGMFAQTTSAFAAAGQKSNIRRTTMDSDTAIPATQSSAISLPTSPPTSDLGVTPLSTLFLHNHAILIDCQYEEFGDTDKQQGGPIHLTLPIIDQIMDALTNLVAPNMFDEPGKLTDFAAAVSMGIKKESGVESDGDDRLIEKLRERVKGLKVPEGVRKVFDEKLVKLRGLEPAVSRVQVTRDYLDWLTQVGMFAQTTSAFAAAGQKSNIRRTTMDSDTAIPATQSSAISLPTSPPTSDLGVTPLSTLFLHNHAILIDCQYEEFGDTDKQQGGPIHLTLPIIDQIMDALTNLVAPNMFDEPGKLTDFAAAVSMGIKKESGVESDGDDRLIEKLRERVKGLKVPEGVRKVFDEKLVKLRGLEPAVSRVQVTRDYLDWLTQIL</sequence>
<proteinExistence type="predicted"/>
<accession>A0A9P5WZB6</accession>
<evidence type="ECO:0000313" key="3">
    <source>
        <dbReference type="Proteomes" id="UP000807342"/>
    </source>
</evidence>
<dbReference type="GO" id="GO:0051131">
    <property type="term" value="P:chaperone-mediated protein complex assembly"/>
    <property type="evidence" value="ECO:0007669"/>
    <property type="project" value="TreeGrafter"/>
</dbReference>
<name>A0A9P5WZB6_9AGAR</name>
<dbReference type="FunFam" id="1.20.5.5270:FF:000001">
    <property type="entry name" value="Lon protease homolog, mitochondrial"/>
    <property type="match status" value="2"/>
</dbReference>
<organism evidence="2 3">
    <name type="scientific">Macrolepiota fuliginosa MF-IS2</name>
    <dbReference type="NCBI Taxonomy" id="1400762"/>
    <lineage>
        <taxon>Eukaryota</taxon>
        <taxon>Fungi</taxon>
        <taxon>Dikarya</taxon>
        <taxon>Basidiomycota</taxon>
        <taxon>Agaricomycotina</taxon>
        <taxon>Agaricomycetes</taxon>
        <taxon>Agaricomycetidae</taxon>
        <taxon>Agaricales</taxon>
        <taxon>Agaricineae</taxon>
        <taxon>Agaricaceae</taxon>
        <taxon>Macrolepiota</taxon>
    </lineage>
</organism>
<dbReference type="PANTHER" id="PTHR43718">
    <property type="entry name" value="LON PROTEASE"/>
    <property type="match status" value="1"/>
</dbReference>
<dbReference type="GO" id="GO:0005759">
    <property type="term" value="C:mitochondrial matrix"/>
    <property type="evidence" value="ECO:0007669"/>
    <property type="project" value="TreeGrafter"/>
</dbReference>
<feature type="region of interest" description="Disordered" evidence="1">
    <location>
        <begin position="38"/>
        <end position="123"/>
    </location>
</feature>
<comment type="caution">
    <text evidence="2">The sequence shown here is derived from an EMBL/GenBank/DDBJ whole genome shotgun (WGS) entry which is preliminary data.</text>
</comment>
<reference evidence="2" key="1">
    <citation type="submission" date="2020-11" db="EMBL/GenBank/DDBJ databases">
        <authorList>
            <consortium name="DOE Joint Genome Institute"/>
            <person name="Ahrendt S."/>
            <person name="Riley R."/>
            <person name="Andreopoulos W."/>
            <person name="Labutti K."/>
            <person name="Pangilinan J."/>
            <person name="Ruiz-Duenas F.J."/>
            <person name="Barrasa J.M."/>
            <person name="Sanchez-Garcia M."/>
            <person name="Camarero S."/>
            <person name="Miyauchi S."/>
            <person name="Serrano A."/>
            <person name="Linde D."/>
            <person name="Babiker R."/>
            <person name="Drula E."/>
            <person name="Ayuso-Fernandez I."/>
            <person name="Pacheco R."/>
            <person name="Padilla G."/>
            <person name="Ferreira P."/>
            <person name="Barriuso J."/>
            <person name="Kellner H."/>
            <person name="Castanera R."/>
            <person name="Alfaro M."/>
            <person name="Ramirez L."/>
            <person name="Pisabarro A.G."/>
            <person name="Kuo A."/>
            <person name="Tritt A."/>
            <person name="Lipzen A."/>
            <person name="He G."/>
            <person name="Yan M."/>
            <person name="Ng V."/>
            <person name="Cullen D."/>
            <person name="Martin F."/>
            <person name="Rosso M.-N."/>
            <person name="Henrissat B."/>
            <person name="Hibbett D."/>
            <person name="Martinez A.T."/>
            <person name="Grigoriev I.V."/>
        </authorList>
    </citation>
    <scope>NUCLEOTIDE SEQUENCE</scope>
    <source>
        <strain evidence="2">MF-IS2</strain>
    </source>
</reference>
<feature type="compositionally biased region" description="Basic and acidic residues" evidence="1">
    <location>
        <begin position="48"/>
        <end position="57"/>
    </location>
</feature>
<dbReference type="GO" id="GO:0004176">
    <property type="term" value="F:ATP-dependent peptidase activity"/>
    <property type="evidence" value="ECO:0007669"/>
    <property type="project" value="InterPro"/>
</dbReference>
<evidence type="ECO:0000313" key="2">
    <source>
        <dbReference type="EMBL" id="KAF9441317.1"/>
    </source>
</evidence>
<dbReference type="EMBL" id="MU151957">
    <property type="protein sequence ID" value="KAF9441317.1"/>
    <property type="molecule type" value="Genomic_DNA"/>
</dbReference>
<feature type="region of interest" description="Disordered" evidence="1">
    <location>
        <begin position="1"/>
        <end position="26"/>
    </location>
</feature>
<evidence type="ECO:0000256" key="1">
    <source>
        <dbReference type="SAM" id="MobiDB-lite"/>
    </source>
</evidence>
<dbReference type="GO" id="GO:0004252">
    <property type="term" value="F:serine-type endopeptidase activity"/>
    <property type="evidence" value="ECO:0007669"/>
    <property type="project" value="InterPro"/>
</dbReference>
<dbReference type="GO" id="GO:0007005">
    <property type="term" value="P:mitochondrion organization"/>
    <property type="evidence" value="ECO:0007669"/>
    <property type="project" value="TreeGrafter"/>
</dbReference>
<dbReference type="PANTHER" id="PTHR43718:SF2">
    <property type="entry name" value="LON PROTEASE HOMOLOG, MITOCHONDRIAL"/>
    <property type="match status" value="1"/>
</dbReference>
<dbReference type="AlphaFoldDB" id="A0A9P5WZB6"/>
<dbReference type="Gene3D" id="1.20.5.5270">
    <property type="match status" value="2"/>
</dbReference>